<name>A0A1H3BAG5_9RHOB</name>
<feature type="chain" id="PRO_5010332650" evidence="1">
    <location>
        <begin position="25"/>
        <end position="426"/>
    </location>
</feature>
<evidence type="ECO:0000313" key="4">
    <source>
        <dbReference type="Proteomes" id="UP000183076"/>
    </source>
</evidence>
<keyword evidence="1" id="KW-0732">Signal</keyword>
<reference evidence="4" key="1">
    <citation type="submission" date="2016-10" db="EMBL/GenBank/DDBJ databases">
        <authorList>
            <person name="Varghese N."/>
            <person name="Submissions S."/>
        </authorList>
    </citation>
    <scope>NUCLEOTIDE SEQUENCE [LARGE SCALE GENOMIC DNA]</scope>
    <source>
        <strain evidence="4">DSM 10014</strain>
    </source>
</reference>
<dbReference type="InterPro" id="IPR011990">
    <property type="entry name" value="TPR-like_helical_dom_sf"/>
</dbReference>
<dbReference type="Gene3D" id="1.25.40.10">
    <property type="entry name" value="Tetratricopeptide repeat domain"/>
    <property type="match status" value="1"/>
</dbReference>
<feature type="domain" description="Surface lipoprotein assembly modifier C-terminal" evidence="2">
    <location>
        <begin position="181"/>
        <end position="424"/>
    </location>
</feature>
<dbReference type="PROSITE" id="PS51257">
    <property type="entry name" value="PROKAR_LIPOPROTEIN"/>
    <property type="match status" value="1"/>
</dbReference>
<evidence type="ECO:0000256" key="1">
    <source>
        <dbReference type="SAM" id="SignalP"/>
    </source>
</evidence>
<evidence type="ECO:0000259" key="2">
    <source>
        <dbReference type="Pfam" id="PF04575"/>
    </source>
</evidence>
<organism evidence="3 4">
    <name type="scientific">Sulfitobacter pontiacus</name>
    <dbReference type="NCBI Taxonomy" id="60137"/>
    <lineage>
        <taxon>Bacteria</taxon>
        <taxon>Pseudomonadati</taxon>
        <taxon>Pseudomonadota</taxon>
        <taxon>Alphaproteobacteria</taxon>
        <taxon>Rhodobacterales</taxon>
        <taxon>Roseobacteraceae</taxon>
        <taxon>Sulfitobacter</taxon>
    </lineage>
</organism>
<dbReference type="AlphaFoldDB" id="A0A1H3BAG5"/>
<dbReference type="RefSeq" id="WP_074636892.1">
    <property type="nucleotide sequence ID" value="NZ_CP160851.1"/>
</dbReference>
<evidence type="ECO:0000313" key="3">
    <source>
        <dbReference type="EMBL" id="SDX38926.1"/>
    </source>
</evidence>
<gene>
    <name evidence="3" type="ORF">SAMN04488041_106115</name>
</gene>
<dbReference type="SUPFAM" id="SSF48452">
    <property type="entry name" value="TPR-like"/>
    <property type="match status" value="1"/>
</dbReference>
<dbReference type="GeneID" id="94022702"/>
<protein>
    <submittedName>
        <fullName evidence="3">Tetratricopeptide repeat-containing protein</fullName>
    </submittedName>
</protein>
<dbReference type="Pfam" id="PF13432">
    <property type="entry name" value="TPR_16"/>
    <property type="match status" value="1"/>
</dbReference>
<dbReference type="EMBL" id="FNNB01000006">
    <property type="protein sequence ID" value="SDX38926.1"/>
    <property type="molecule type" value="Genomic_DNA"/>
</dbReference>
<dbReference type="STRING" id="60137.SAMN04488041_106115"/>
<proteinExistence type="predicted"/>
<dbReference type="InterPro" id="IPR007655">
    <property type="entry name" value="Slam_C"/>
</dbReference>
<sequence length="426" mass="47261">MKHLLFAALMGVLLACQSPGQAQAATPQDYLEQGNYDAARASLAQLVKGDPNGPLHQAYLEGQILMRQNQPAAAVDLFRDLVRIAPDYEPARRELTLLLAYRGDVTAARYHAERLVAETADEQLRAGLQTFILNNSSRKPGGFALRFALLPSSNQTRGSAEQEILIGGVPFTLNPASRASSGLGLAIGGTAWRRWQWNERWSGVGTASLDAKFYDSALNTETTAVARFDVIRGGQRGRFSFGPIAELSFSDSDIVRRRWGAELRGAYQLRPRDLVSGALRFDRQTYDQSPFRDGHRMRASVSYQHRLTPTLGLSFGLSQLRETTQRAHLDHHETGVSMGIDKQWKSGLSTGVILAYEQDRYDGIFPGTTTPREDDTTSLTFTVQHNKVQIGKYVPRITYTYTRAKSNVALFDYDSHDIGASLSLKF</sequence>
<feature type="signal peptide" evidence="1">
    <location>
        <begin position="1"/>
        <end position="24"/>
    </location>
</feature>
<accession>A0A1H3BAG5</accession>
<dbReference type="Pfam" id="PF04575">
    <property type="entry name" value="SlipAM"/>
    <property type="match status" value="1"/>
</dbReference>
<dbReference type="Proteomes" id="UP000183076">
    <property type="component" value="Unassembled WGS sequence"/>
</dbReference>